<keyword evidence="3" id="KW-0436">Ligase</keyword>
<evidence type="ECO:0000259" key="10">
    <source>
        <dbReference type="PROSITE" id="PS51483"/>
    </source>
</evidence>
<dbReference type="GO" id="GO:0003723">
    <property type="term" value="F:RNA binding"/>
    <property type="evidence" value="ECO:0007669"/>
    <property type="project" value="InterPro"/>
</dbReference>
<dbReference type="SMART" id="SM00874">
    <property type="entry name" value="B5"/>
    <property type="match status" value="1"/>
</dbReference>
<keyword evidence="8" id="KW-0648">Protein biosynthesis</keyword>
<protein>
    <recommendedName>
        <fullName evidence="2">phenylalanine--tRNA ligase</fullName>
        <ecNumber evidence="2">6.1.1.20</ecNumber>
    </recommendedName>
</protein>
<dbReference type="EC" id="6.1.1.20" evidence="2"/>
<keyword evidence="12" id="KW-1185">Reference proteome</keyword>
<sequence length="641" mass="67787">MVVRVPLAWLDDLCGRRVDRSHLAGWLRAAGAQVGEIDDARGAAVEVLAPPGLGHLTSVLGLAAEIRGRLGQAADERAAGALPVDPPVLRADFALLVEPAPARLAAAAVVLPGPVEVPGPQAEWLTAAGVRLTGTVADVLAFVQLETGQPVHAAEGTLDGLALRTNAEGEVVVAAGDQVLAVPGKGAAELPRNCREVVVYSWWLPPEAMRQVLRTAGRLDGTGQRLACGLPSAGCDLAVARVVELVTAWARGEVKATAAGGVTPAPRPVFTIGEAELRAIIAPDVDVRAAATLLSAAGVPAVVEHGALRVSPPFWREDLTCARMVAGEVARLRGYRSIPVRLPAWDRVPSVDPARQLRRTLRDVAVRWGLQQVTTPVLWPSSSDLPSIDPTGVDPMEVRGRTGLRNLRVRDSLLPAVLDVATRSLEHTGAAHHFEIGPVPRSARPGDEQWRMTAVLGGALLPPSLVDPEPRAVTFADLVGLVGMLGAGRGEPELVPAERSVFDPSFTVLVGGERVGRAGVFGPQLFCVDLDLGALQALPLVRRSVRPVPQVPLPAFNVTVDLAPGQQAREVLDLVAEAGMTRRDLVRVRDVYQGERIGHGRTSLTIRAEFDMADATGAKAEGRRRREAVLAAARGRGWDCR</sequence>
<dbReference type="GO" id="GO:0000287">
    <property type="term" value="F:magnesium ion binding"/>
    <property type="evidence" value="ECO:0007669"/>
    <property type="project" value="InterPro"/>
</dbReference>
<keyword evidence="7" id="KW-0460">Magnesium</keyword>
<dbReference type="SUPFAM" id="SSF54991">
    <property type="entry name" value="Anticodon-binding domain of PheRS"/>
    <property type="match status" value="1"/>
</dbReference>
<dbReference type="GO" id="GO:0006432">
    <property type="term" value="P:phenylalanyl-tRNA aminoacylation"/>
    <property type="evidence" value="ECO:0007669"/>
    <property type="project" value="InterPro"/>
</dbReference>
<evidence type="ECO:0000256" key="6">
    <source>
        <dbReference type="ARBA" id="ARBA00022840"/>
    </source>
</evidence>
<feature type="domain" description="B5" evidence="10">
    <location>
        <begin position="265"/>
        <end position="340"/>
    </location>
</feature>
<evidence type="ECO:0000256" key="9">
    <source>
        <dbReference type="ARBA" id="ARBA00023146"/>
    </source>
</evidence>
<evidence type="ECO:0000256" key="7">
    <source>
        <dbReference type="ARBA" id="ARBA00022842"/>
    </source>
</evidence>
<dbReference type="Pfam" id="PF17759">
    <property type="entry name" value="tRNA_synthFbeta"/>
    <property type="match status" value="1"/>
</dbReference>
<reference evidence="11" key="1">
    <citation type="journal article" date="2014" name="Int. J. Syst. Evol. Microbiol.">
        <title>Complete genome sequence of Corynebacterium casei LMG S-19264T (=DSM 44701T), isolated from a smear-ripened cheese.</title>
        <authorList>
            <consortium name="US DOE Joint Genome Institute (JGI-PGF)"/>
            <person name="Walter F."/>
            <person name="Albersmeier A."/>
            <person name="Kalinowski J."/>
            <person name="Ruckert C."/>
        </authorList>
    </citation>
    <scope>NUCLEOTIDE SEQUENCE</scope>
    <source>
        <strain evidence="11">JCM 3313</strain>
    </source>
</reference>
<dbReference type="SUPFAM" id="SSF46955">
    <property type="entry name" value="Putative DNA-binding domain"/>
    <property type="match status" value="1"/>
</dbReference>
<evidence type="ECO:0000313" key="12">
    <source>
        <dbReference type="Proteomes" id="UP000639606"/>
    </source>
</evidence>
<accession>A0A918EFR1</accession>
<evidence type="ECO:0000256" key="2">
    <source>
        <dbReference type="ARBA" id="ARBA00012814"/>
    </source>
</evidence>
<dbReference type="GO" id="GO:0004826">
    <property type="term" value="F:phenylalanine-tRNA ligase activity"/>
    <property type="evidence" value="ECO:0007669"/>
    <property type="project" value="UniProtKB-EC"/>
</dbReference>
<evidence type="ECO:0000256" key="1">
    <source>
        <dbReference type="ARBA" id="ARBA00001946"/>
    </source>
</evidence>
<dbReference type="GO" id="GO:0005524">
    <property type="term" value="F:ATP binding"/>
    <property type="evidence" value="ECO:0007669"/>
    <property type="project" value="UniProtKB-KW"/>
</dbReference>
<comment type="cofactor">
    <cofactor evidence="1">
        <name>Mg(2+)</name>
        <dbReference type="ChEBI" id="CHEBI:18420"/>
    </cofactor>
</comment>
<dbReference type="EMBL" id="BMRG01000016">
    <property type="protein sequence ID" value="GGP76026.1"/>
    <property type="molecule type" value="Genomic_DNA"/>
</dbReference>
<keyword evidence="6" id="KW-0067">ATP-binding</keyword>
<keyword evidence="9" id="KW-0030">Aminoacyl-tRNA synthetase</keyword>
<dbReference type="SUPFAM" id="SSF56037">
    <property type="entry name" value="PheT/TilS domain"/>
    <property type="match status" value="1"/>
</dbReference>
<name>A0A918EFR1_9PSEU</name>
<dbReference type="AlphaFoldDB" id="A0A918EFR1"/>
<dbReference type="SUPFAM" id="SSF55681">
    <property type="entry name" value="Class II aaRS and biotin synthetases"/>
    <property type="match status" value="1"/>
</dbReference>
<gene>
    <name evidence="11" type="ORF">GCM10010185_57060</name>
</gene>
<evidence type="ECO:0000256" key="4">
    <source>
        <dbReference type="ARBA" id="ARBA00022723"/>
    </source>
</evidence>
<dbReference type="Proteomes" id="UP000639606">
    <property type="component" value="Unassembled WGS sequence"/>
</dbReference>
<reference evidence="11" key="2">
    <citation type="submission" date="2020-09" db="EMBL/GenBank/DDBJ databases">
        <authorList>
            <person name="Sun Q."/>
            <person name="Ohkuma M."/>
        </authorList>
    </citation>
    <scope>NUCLEOTIDE SEQUENCE</scope>
    <source>
        <strain evidence="11">JCM 3313</strain>
    </source>
</reference>
<dbReference type="InterPro" id="IPR036690">
    <property type="entry name" value="Fdx_antiC-bd_sf"/>
</dbReference>
<dbReference type="InterPro" id="IPR009061">
    <property type="entry name" value="DNA-bd_dom_put_sf"/>
</dbReference>
<dbReference type="PROSITE" id="PS51483">
    <property type="entry name" value="B5"/>
    <property type="match status" value="1"/>
</dbReference>
<evidence type="ECO:0000313" key="11">
    <source>
        <dbReference type="EMBL" id="GGP76026.1"/>
    </source>
</evidence>
<evidence type="ECO:0000256" key="3">
    <source>
        <dbReference type="ARBA" id="ARBA00022598"/>
    </source>
</evidence>
<keyword evidence="4" id="KW-0479">Metal-binding</keyword>
<dbReference type="InterPro" id="IPR005147">
    <property type="entry name" value="tRNA_synthase_B5-dom"/>
</dbReference>
<evidence type="ECO:0000256" key="5">
    <source>
        <dbReference type="ARBA" id="ARBA00022741"/>
    </source>
</evidence>
<proteinExistence type="predicted"/>
<evidence type="ECO:0000256" key="8">
    <source>
        <dbReference type="ARBA" id="ARBA00022917"/>
    </source>
</evidence>
<comment type="caution">
    <text evidence="11">The sequence shown here is derived from an EMBL/GenBank/DDBJ whole genome shotgun (WGS) entry which is preliminary data.</text>
</comment>
<dbReference type="InterPro" id="IPR041616">
    <property type="entry name" value="PheRS_beta_core"/>
</dbReference>
<keyword evidence="5" id="KW-0547">Nucleotide-binding</keyword>
<dbReference type="InterPro" id="IPR045864">
    <property type="entry name" value="aa-tRNA-synth_II/BPL/LPL"/>
</dbReference>
<organism evidence="11 12">
    <name type="scientific">Saccharothrix coeruleofusca</name>
    <dbReference type="NCBI Taxonomy" id="33919"/>
    <lineage>
        <taxon>Bacteria</taxon>
        <taxon>Bacillati</taxon>
        <taxon>Actinomycetota</taxon>
        <taxon>Actinomycetes</taxon>
        <taxon>Pseudonocardiales</taxon>
        <taxon>Pseudonocardiaceae</taxon>
        <taxon>Saccharothrix</taxon>
    </lineage>
</organism>
<dbReference type="Gene3D" id="3.30.930.10">
    <property type="entry name" value="Bira Bifunctional Protein, Domain 2"/>
    <property type="match status" value="1"/>
</dbReference>
<dbReference type="Gene3D" id="3.30.56.10">
    <property type="match status" value="1"/>
</dbReference>
<dbReference type="Gene3D" id="3.30.70.380">
    <property type="entry name" value="Ferrodoxin-fold anticodon-binding domain"/>
    <property type="match status" value="1"/>
</dbReference>